<keyword evidence="4" id="KW-0378">Hydrolase</keyword>
<dbReference type="InterPro" id="IPR050582">
    <property type="entry name" value="HAD-like_SerB"/>
</dbReference>
<dbReference type="GO" id="GO:0016787">
    <property type="term" value="F:hydrolase activity"/>
    <property type="evidence" value="ECO:0007669"/>
    <property type="project" value="UniProtKB-KW"/>
</dbReference>
<dbReference type="Proteomes" id="UP001180973">
    <property type="component" value="Unassembled WGS sequence"/>
</dbReference>
<evidence type="ECO:0000256" key="1">
    <source>
        <dbReference type="ARBA" id="ARBA00009184"/>
    </source>
</evidence>
<dbReference type="NCBIfam" id="TIGR01490">
    <property type="entry name" value="HAD-SF-IB-hyp1"/>
    <property type="match status" value="1"/>
</dbReference>
<reference evidence="4" key="1">
    <citation type="submission" date="2023-09" db="EMBL/GenBank/DDBJ databases">
        <title>30 novel species of actinomycetes from the DSMZ collection.</title>
        <authorList>
            <person name="Nouioui I."/>
        </authorList>
    </citation>
    <scope>NUCLEOTIDE SEQUENCE</scope>
    <source>
        <strain evidence="4">DSM 115977</strain>
    </source>
</reference>
<keyword evidence="3" id="KW-1133">Transmembrane helix</keyword>
<dbReference type="Gene3D" id="3.40.50.1000">
    <property type="entry name" value="HAD superfamily/HAD-like"/>
    <property type="match status" value="1"/>
</dbReference>
<comment type="caution">
    <text evidence="4">The sequence shown here is derived from an EMBL/GenBank/DDBJ whole genome shotgun (WGS) entry which is preliminary data.</text>
</comment>
<dbReference type="SUPFAM" id="SSF56784">
    <property type="entry name" value="HAD-like"/>
    <property type="match status" value="1"/>
</dbReference>
<organism evidence="4 5">
    <name type="scientific">Micromonospora reichwaldensis</name>
    <dbReference type="NCBI Taxonomy" id="3075516"/>
    <lineage>
        <taxon>Bacteria</taxon>
        <taxon>Bacillati</taxon>
        <taxon>Actinomycetota</taxon>
        <taxon>Actinomycetes</taxon>
        <taxon>Micromonosporales</taxon>
        <taxon>Micromonosporaceae</taxon>
        <taxon>Micromonospora</taxon>
    </lineage>
</organism>
<dbReference type="PANTHER" id="PTHR43344">
    <property type="entry name" value="PHOSPHOSERINE PHOSPHATASE"/>
    <property type="match status" value="1"/>
</dbReference>
<evidence type="ECO:0000256" key="3">
    <source>
        <dbReference type="SAM" id="Phobius"/>
    </source>
</evidence>
<dbReference type="Gene3D" id="1.20.1440.100">
    <property type="entry name" value="SG protein - dephosphorylation function"/>
    <property type="match status" value="1"/>
</dbReference>
<dbReference type="InterPro" id="IPR006385">
    <property type="entry name" value="HAD_hydro_SerB1"/>
</dbReference>
<keyword evidence="3" id="KW-0812">Transmembrane</keyword>
<name>A0ABU2WZ92_9ACTN</name>
<keyword evidence="5" id="KW-1185">Reference proteome</keyword>
<dbReference type="PANTHER" id="PTHR43344:SF15">
    <property type="entry name" value="PHOSPHOSERINE PHOSPHATASE SERB1"/>
    <property type="match status" value="1"/>
</dbReference>
<protein>
    <submittedName>
        <fullName evidence="4">HAD-IB family hydrolase</fullName>
    </submittedName>
</protein>
<dbReference type="Pfam" id="PF12710">
    <property type="entry name" value="HAD"/>
    <property type="match status" value="1"/>
</dbReference>
<dbReference type="EMBL" id="JAVRFL010000023">
    <property type="protein sequence ID" value="MDT0531252.1"/>
    <property type="molecule type" value="Genomic_DNA"/>
</dbReference>
<gene>
    <name evidence="4" type="ORF">RM555_19890</name>
</gene>
<evidence type="ECO:0000256" key="2">
    <source>
        <dbReference type="SAM" id="MobiDB-lite"/>
    </source>
</evidence>
<evidence type="ECO:0000313" key="4">
    <source>
        <dbReference type="EMBL" id="MDT0531252.1"/>
    </source>
</evidence>
<evidence type="ECO:0000313" key="5">
    <source>
        <dbReference type="Proteomes" id="UP001180973"/>
    </source>
</evidence>
<dbReference type="InterPro" id="IPR036412">
    <property type="entry name" value="HAD-like_sf"/>
</dbReference>
<keyword evidence="3" id="KW-0472">Membrane</keyword>
<proteinExistence type="inferred from homology"/>
<dbReference type="InterPro" id="IPR023214">
    <property type="entry name" value="HAD_sf"/>
</dbReference>
<comment type="similarity">
    <text evidence="1">Belongs to the HAD-like hydrolase superfamily. SerB family.</text>
</comment>
<feature type="transmembrane region" description="Helical" evidence="3">
    <location>
        <begin position="289"/>
        <end position="310"/>
    </location>
</feature>
<accession>A0ABU2WZ92</accession>
<dbReference type="CDD" id="cd02612">
    <property type="entry name" value="HAD_PGPPase"/>
    <property type="match status" value="1"/>
</dbReference>
<feature type="region of interest" description="Disordered" evidence="2">
    <location>
        <begin position="1"/>
        <end position="29"/>
    </location>
</feature>
<dbReference type="NCBIfam" id="TIGR01488">
    <property type="entry name" value="HAD-SF-IB"/>
    <property type="match status" value="1"/>
</dbReference>
<sequence>MGGRPPGAPGYPRGSTRRAGRAEGGRVVRSRKVTVSTDAHGHTAGWAETDFAPLAPPEPDPTAAAFFDVDNTMMRGASIYWFARGLAARDYFTTADLARFAWQQLRFRLLATEHAGDMSQAKEAALAFVEGWRVDDVERLAEEIFDELMAPRIWAGTRQLAQRHLDAGERVWLVSAAPVEIGRVIAARLGLTGAVGTVAEIVDGAYTGRLVGDLMHGPAKAEAVTQLAAVEGLDLRRCTAYSDSCNDLPMLSMVGRGVAVNPDAALFKEARQRGWDVRDFRTGRRAVKIAVPSTAAAGLVAGAVGAGLALHRRRRDG</sequence>